<evidence type="ECO:0000313" key="3">
    <source>
        <dbReference type="Proteomes" id="UP000029999"/>
    </source>
</evidence>
<keyword evidence="1" id="KW-0812">Transmembrane</keyword>
<feature type="transmembrane region" description="Helical" evidence="1">
    <location>
        <begin position="34"/>
        <end position="55"/>
    </location>
</feature>
<evidence type="ECO:0000256" key="1">
    <source>
        <dbReference type="SAM" id="Phobius"/>
    </source>
</evidence>
<dbReference type="AlphaFoldDB" id="A0A0A0BFP0"/>
<dbReference type="EMBL" id="JRQD01000003">
    <property type="protein sequence ID" value="KGM06721.1"/>
    <property type="molecule type" value="Genomic_DNA"/>
</dbReference>
<proteinExistence type="predicted"/>
<keyword evidence="1" id="KW-0472">Membrane</keyword>
<dbReference type="Proteomes" id="UP000029999">
    <property type="component" value="Unassembled WGS sequence"/>
</dbReference>
<keyword evidence="1" id="KW-1133">Transmembrane helix</keyword>
<sequence>MASFKAIVVMAIWTVLVGYGLYSVGAHENFREPLWALGIGTALLVTHMVNMAIYFKVAGEKPFQWAS</sequence>
<dbReference type="STRING" id="392484.LP43_1213"/>
<reference evidence="2 3" key="1">
    <citation type="submission" date="2014-09" db="EMBL/GenBank/DDBJ databases">
        <authorList>
            <person name="Grob C."/>
            <person name="Taubert M."/>
            <person name="Howat A.M."/>
            <person name="Burns O.J."/>
            <person name="Dixon J.L."/>
            <person name="Chen Y."/>
            <person name="Murrell J.C."/>
        </authorList>
    </citation>
    <scope>NUCLEOTIDE SEQUENCE [LARGE SCALE GENOMIC DNA]</scope>
    <source>
        <strain evidence="2">L4</strain>
    </source>
</reference>
<comment type="caution">
    <text evidence="2">The sequence shown here is derived from an EMBL/GenBank/DDBJ whole genome shotgun (WGS) entry which is preliminary data.</text>
</comment>
<accession>A0A0A0BFP0</accession>
<protein>
    <recommendedName>
        <fullName evidence="4">DUF1145 domain-containing protein</fullName>
    </recommendedName>
</protein>
<organism evidence="2 3">
    <name type="scientific">Methylophaga thiooxydans</name>
    <dbReference type="NCBI Taxonomy" id="392484"/>
    <lineage>
        <taxon>Bacteria</taxon>
        <taxon>Pseudomonadati</taxon>
        <taxon>Pseudomonadota</taxon>
        <taxon>Gammaproteobacteria</taxon>
        <taxon>Thiotrichales</taxon>
        <taxon>Piscirickettsiaceae</taxon>
        <taxon>Methylophaga</taxon>
    </lineage>
</organism>
<gene>
    <name evidence="2" type="ORF">LP43_1213</name>
</gene>
<feature type="transmembrane region" description="Helical" evidence="1">
    <location>
        <begin position="6"/>
        <end position="22"/>
    </location>
</feature>
<dbReference type="RefSeq" id="WP_036313222.1">
    <property type="nucleotide sequence ID" value="NZ_JADFAB010000030.1"/>
</dbReference>
<evidence type="ECO:0008006" key="4">
    <source>
        <dbReference type="Google" id="ProtNLM"/>
    </source>
</evidence>
<name>A0A0A0BFP0_9GAMM</name>
<evidence type="ECO:0000313" key="2">
    <source>
        <dbReference type="EMBL" id="KGM06721.1"/>
    </source>
</evidence>